<dbReference type="Proteomes" id="UP000012073">
    <property type="component" value="Unassembled WGS sequence"/>
</dbReference>
<name>R7Q9B0_CHOCR</name>
<accession>R7Q9B0</accession>
<keyword evidence="2" id="KW-1185">Reference proteome</keyword>
<reference evidence="2" key="1">
    <citation type="journal article" date="2013" name="Proc. Natl. Acad. Sci. U.S.A.">
        <title>Genome structure and metabolic features in the red seaweed Chondrus crispus shed light on evolution of the Archaeplastida.</title>
        <authorList>
            <person name="Collen J."/>
            <person name="Porcel B."/>
            <person name="Carre W."/>
            <person name="Ball S.G."/>
            <person name="Chaparro C."/>
            <person name="Tonon T."/>
            <person name="Barbeyron T."/>
            <person name="Michel G."/>
            <person name="Noel B."/>
            <person name="Valentin K."/>
            <person name="Elias M."/>
            <person name="Artiguenave F."/>
            <person name="Arun A."/>
            <person name="Aury J.M."/>
            <person name="Barbosa-Neto J.F."/>
            <person name="Bothwell J.H."/>
            <person name="Bouget F.Y."/>
            <person name="Brillet L."/>
            <person name="Cabello-Hurtado F."/>
            <person name="Capella-Gutierrez S."/>
            <person name="Charrier B."/>
            <person name="Cladiere L."/>
            <person name="Cock J.M."/>
            <person name="Coelho S.M."/>
            <person name="Colleoni C."/>
            <person name="Czjzek M."/>
            <person name="Da Silva C."/>
            <person name="Delage L."/>
            <person name="Denoeud F."/>
            <person name="Deschamps P."/>
            <person name="Dittami S.M."/>
            <person name="Gabaldon T."/>
            <person name="Gachon C.M."/>
            <person name="Groisillier A."/>
            <person name="Herve C."/>
            <person name="Jabbari K."/>
            <person name="Katinka M."/>
            <person name="Kloareg B."/>
            <person name="Kowalczyk N."/>
            <person name="Labadie K."/>
            <person name="Leblanc C."/>
            <person name="Lopez P.J."/>
            <person name="McLachlan D.H."/>
            <person name="Meslet-Cladiere L."/>
            <person name="Moustafa A."/>
            <person name="Nehr Z."/>
            <person name="Nyvall Collen P."/>
            <person name="Panaud O."/>
            <person name="Partensky F."/>
            <person name="Poulain J."/>
            <person name="Rensing S.A."/>
            <person name="Rousvoal S."/>
            <person name="Samson G."/>
            <person name="Symeonidi A."/>
            <person name="Weissenbach J."/>
            <person name="Zambounis A."/>
            <person name="Wincker P."/>
            <person name="Boyen C."/>
        </authorList>
    </citation>
    <scope>NUCLEOTIDE SEQUENCE [LARGE SCALE GENOMIC DNA]</scope>
    <source>
        <strain evidence="2">cv. Stackhouse</strain>
    </source>
</reference>
<protein>
    <submittedName>
        <fullName evidence="1">Uncharacterized protein</fullName>
    </submittedName>
</protein>
<dbReference type="GeneID" id="17321585"/>
<evidence type="ECO:0000313" key="1">
    <source>
        <dbReference type="EMBL" id="CDF34050.1"/>
    </source>
</evidence>
<proteinExistence type="predicted"/>
<organism evidence="1 2">
    <name type="scientific">Chondrus crispus</name>
    <name type="common">Carrageen Irish moss</name>
    <name type="synonym">Polymorpha crispa</name>
    <dbReference type="NCBI Taxonomy" id="2769"/>
    <lineage>
        <taxon>Eukaryota</taxon>
        <taxon>Rhodophyta</taxon>
        <taxon>Florideophyceae</taxon>
        <taxon>Rhodymeniophycidae</taxon>
        <taxon>Gigartinales</taxon>
        <taxon>Gigartinaceae</taxon>
        <taxon>Chondrus</taxon>
    </lineage>
</organism>
<gene>
    <name evidence="1" type="ORF">CHC_T00002723001</name>
</gene>
<dbReference type="Gramene" id="CDF34050">
    <property type="protein sequence ID" value="CDF34050"/>
    <property type="gene ID" value="CHC_T00002723001"/>
</dbReference>
<dbReference type="EMBL" id="HG001670">
    <property type="protein sequence ID" value="CDF34050.1"/>
    <property type="molecule type" value="Genomic_DNA"/>
</dbReference>
<dbReference type="RefSeq" id="XP_005713869.1">
    <property type="nucleotide sequence ID" value="XM_005713812.1"/>
</dbReference>
<dbReference type="KEGG" id="ccp:CHC_T00002723001"/>
<dbReference type="AlphaFoldDB" id="R7Q9B0"/>
<sequence>MRLSGQVYPLHQLYQHFAVNFRYLFSIACERLVQLSISDLQHVVCSFFLSCHSLGQAWREFPTVPPHSFCPAYFPSFLFCTSPGLRAHSHTYGENIFRLMASGEKRYTTRRSPQVKILWIEAQCKERRKQSCATRTGSQVQLRCVQSSTL</sequence>
<evidence type="ECO:0000313" key="2">
    <source>
        <dbReference type="Proteomes" id="UP000012073"/>
    </source>
</evidence>